<dbReference type="AlphaFoldDB" id="A0A844QL60"/>
<reference evidence="2 3" key="1">
    <citation type="submission" date="2019-12" db="EMBL/GenBank/DDBJ databases">
        <title>Nitratireductor arenosus sp. nov., Isolated from sea sand, Jeju island, South Korea.</title>
        <authorList>
            <person name="Kim W."/>
        </authorList>
    </citation>
    <scope>NUCLEOTIDE SEQUENCE [LARGE SCALE GENOMIC DNA]</scope>
    <source>
        <strain evidence="2 3">CAU 1489</strain>
    </source>
</reference>
<evidence type="ECO:0000259" key="1">
    <source>
        <dbReference type="Pfam" id="PF07484"/>
    </source>
</evidence>
<dbReference type="Proteomes" id="UP000463224">
    <property type="component" value="Unassembled WGS sequence"/>
</dbReference>
<accession>A0A844QL60</accession>
<evidence type="ECO:0000313" key="3">
    <source>
        <dbReference type="Proteomes" id="UP000463224"/>
    </source>
</evidence>
<name>A0A844QL60_9HYPH</name>
<gene>
    <name evidence="2" type="ORF">GN330_22605</name>
</gene>
<dbReference type="InterPro" id="IPR011049">
    <property type="entry name" value="Serralysin-like_metalloprot_C"/>
</dbReference>
<protein>
    <recommendedName>
        <fullName evidence="1">Phage tail collar domain-containing protein</fullName>
    </recommendedName>
</protein>
<keyword evidence="3" id="KW-1185">Reference proteome</keyword>
<feature type="domain" description="Phage tail collar" evidence="1">
    <location>
        <begin position="90"/>
        <end position="146"/>
    </location>
</feature>
<proteinExistence type="predicted"/>
<dbReference type="SUPFAM" id="SSF101967">
    <property type="entry name" value="Adhesin YadA, collagen-binding domain"/>
    <property type="match status" value="1"/>
</dbReference>
<sequence length="270" mass="27413">MEQPMPRAGGVYSLPGSYKATTGQPITVAQHNPVLEDIGTALTGSLPRDGSAAMQANMPMGAKRVTNMAAGTEPTDAVTRAQLVALLPPGIINDYAGPSAPAGWLLCYGQAVSRSTYSTLFAAIGTTYGSGDGSTTFNLPDHRGRVSAGKDDMGGTSANRLSSIGSTALGAVGGSQTHVLSIAEMPSHNHDGTTGNAGAHNHTVSDSTTADGTGFDFGSGYIQPAVVTRVTSDAPNHAHTIPSQGGGGAHNNVQPTIITNKIIWTGIFNG</sequence>
<dbReference type="InterPro" id="IPR037053">
    <property type="entry name" value="Phage_tail_collar_dom_sf"/>
</dbReference>
<dbReference type="Gene3D" id="3.90.1340.10">
    <property type="entry name" value="Phage tail collar domain"/>
    <property type="match status" value="1"/>
</dbReference>
<dbReference type="Pfam" id="PF07484">
    <property type="entry name" value="Collar"/>
    <property type="match status" value="1"/>
</dbReference>
<dbReference type="InterPro" id="IPR011083">
    <property type="entry name" value="Phage_tail_collar_dom"/>
</dbReference>
<dbReference type="EMBL" id="WPHG01000010">
    <property type="protein sequence ID" value="MVB00046.1"/>
    <property type="molecule type" value="Genomic_DNA"/>
</dbReference>
<evidence type="ECO:0000313" key="2">
    <source>
        <dbReference type="EMBL" id="MVB00046.1"/>
    </source>
</evidence>
<dbReference type="SUPFAM" id="SSF88874">
    <property type="entry name" value="Receptor-binding domain of short tail fibre protein gp12"/>
    <property type="match status" value="1"/>
</dbReference>
<organism evidence="2 3">
    <name type="scientific">Nitratireductor arenosus</name>
    <dbReference type="NCBI Taxonomy" id="2682096"/>
    <lineage>
        <taxon>Bacteria</taxon>
        <taxon>Pseudomonadati</taxon>
        <taxon>Pseudomonadota</taxon>
        <taxon>Alphaproteobacteria</taxon>
        <taxon>Hyphomicrobiales</taxon>
        <taxon>Phyllobacteriaceae</taxon>
        <taxon>Nitratireductor</taxon>
    </lineage>
</organism>
<comment type="caution">
    <text evidence="2">The sequence shown here is derived from an EMBL/GenBank/DDBJ whole genome shotgun (WGS) entry which is preliminary data.</text>
</comment>